<comment type="catalytic activity">
    <reaction evidence="4">
        <text>L-proline + NAD(+) = (S)-1-pyrroline-5-carboxylate + NADH + 2 H(+)</text>
        <dbReference type="Rhea" id="RHEA:14105"/>
        <dbReference type="ChEBI" id="CHEBI:15378"/>
        <dbReference type="ChEBI" id="CHEBI:17388"/>
        <dbReference type="ChEBI" id="CHEBI:57540"/>
        <dbReference type="ChEBI" id="CHEBI:57945"/>
        <dbReference type="ChEBI" id="CHEBI:60039"/>
        <dbReference type="EC" id="1.5.1.2"/>
    </reaction>
</comment>
<name>A0A9D2EYA7_9ACTN</name>
<comment type="similarity">
    <text evidence="1 4">Belongs to the pyrroline-5-carboxylate reductase family.</text>
</comment>
<evidence type="ECO:0000256" key="1">
    <source>
        <dbReference type="ARBA" id="ARBA00005525"/>
    </source>
</evidence>
<dbReference type="Pfam" id="PF14748">
    <property type="entry name" value="P5CR_dimer"/>
    <property type="match status" value="1"/>
</dbReference>
<dbReference type="InterPro" id="IPR000304">
    <property type="entry name" value="Pyrroline-COOH_reductase"/>
</dbReference>
<sequence>MSLVGDKLVGVIGAGSMGGAVARGLVASGTLEASHLLVADPDAAKRAAFEKLGARSFADEGALLAERPDVVVFAVKPQVLPGVLETAAPYVDGRLVISIAAGITLCTIEGALPGARVVRAMPNMPVQTRSGASALAAGTRATAEDLELARELFSSIGAACVMREDQLDVESTVVGTAPAFFALFVDTLTRAGVAAGLPSDTCREMLLATMRGSADQMIEEGVHPRAYLERVTSPGGTTAAGLRALEPALFEGSFAAVDAAMARTRELAGE</sequence>
<dbReference type="Pfam" id="PF03807">
    <property type="entry name" value="F420_oxidored"/>
    <property type="match status" value="1"/>
</dbReference>
<evidence type="ECO:0000259" key="8">
    <source>
        <dbReference type="Pfam" id="PF14748"/>
    </source>
</evidence>
<protein>
    <recommendedName>
        <fullName evidence="4 5">Pyrroline-5-carboxylate reductase</fullName>
        <shortName evidence="4">P5C reductase</shortName>
        <shortName evidence="4">P5CR</shortName>
        <ecNumber evidence="4 5">1.5.1.2</ecNumber>
    </recommendedName>
    <alternativeName>
        <fullName evidence="4">PCA reductase</fullName>
    </alternativeName>
</protein>
<dbReference type="PANTHER" id="PTHR11645">
    <property type="entry name" value="PYRROLINE-5-CARBOXYLATE REDUCTASE"/>
    <property type="match status" value="1"/>
</dbReference>
<comment type="pathway">
    <text evidence="4">Amino-acid biosynthesis; L-proline biosynthesis; L-proline from L-glutamate 5-semialdehyde: step 1/1.</text>
</comment>
<keyword evidence="4" id="KW-0641">Proline biosynthesis</keyword>
<comment type="subcellular location">
    <subcellularLocation>
        <location evidence="4">Cytoplasm</location>
    </subcellularLocation>
</comment>
<feature type="domain" description="Pyrroline-5-carboxylate reductase dimerisation" evidence="8">
    <location>
        <begin position="164"/>
        <end position="267"/>
    </location>
</feature>
<evidence type="ECO:0000256" key="5">
    <source>
        <dbReference type="NCBIfam" id="TIGR00112"/>
    </source>
</evidence>
<evidence type="ECO:0000313" key="9">
    <source>
        <dbReference type="EMBL" id="HIZ45661.1"/>
    </source>
</evidence>
<dbReference type="SUPFAM" id="SSF51735">
    <property type="entry name" value="NAD(P)-binding Rossmann-fold domains"/>
    <property type="match status" value="1"/>
</dbReference>
<dbReference type="GO" id="GO:0004735">
    <property type="term" value="F:pyrroline-5-carboxylate reductase activity"/>
    <property type="evidence" value="ECO:0007669"/>
    <property type="project" value="UniProtKB-UniRule"/>
</dbReference>
<dbReference type="InterPro" id="IPR029036">
    <property type="entry name" value="P5CR_dimer"/>
</dbReference>
<dbReference type="InterPro" id="IPR036291">
    <property type="entry name" value="NAD(P)-bd_dom_sf"/>
</dbReference>
<feature type="binding site" evidence="6">
    <location>
        <begin position="74"/>
        <end position="77"/>
    </location>
    <ligand>
        <name>NADP(+)</name>
        <dbReference type="ChEBI" id="CHEBI:58349"/>
    </ligand>
</feature>
<dbReference type="Proteomes" id="UP000824062">
    <property type="component" value="Unassembled WGS sequence"/>
</dbReference>
<dbReference type="EC" id="1.5.1.2" evidence="4 5"/>
<feature type="binding site" evidence="6">
    <location>
        <begin position="12"/>
        <end position="17"/>
    </location>
    <ligand>
        <name>NADP(+)</name>
        <dbReference type="ChEBI" id="CHEBI:58349"/>
    </ligand>
</feature>
<dbReference type="InterPro" id="IPR028939">
    <property type="entry name" value="P5C_Rdtase_cat_N"/>
</dbReference>
<keyword evidence="2 4" id="KW-0521">NADP</keyword>
<evidence type="ECO:0000259" key="7">
    <source>
        <dbReference type="Pfam" id="PF03807"/>
    </source>
</evidence>
<feature type="domain" description="Pyrroline-5-carboxylate reductase catalytic N-terminal" evidence="7">
    <location>
        <begin position="9"/>
        <end position="102"/>
    </location>
</feature>
<dbReference type="Gene3D" id="3.40.50.720">
    <property type="entry name" value="NAD(P)-binding Rossmann-like Domain"/>
    <property type="match status" value="1"/>
</dbReference>
<reference evidence="9" key="2">
    <citation type="submission" date="2021-04" db="EMBL/GenBank/DDBJ databases">
        <authorList>
            <person name="Gilroy R."/>
        </authorList>
    </citation>
    <scope>NUCLEOTIDE SEQUENCE</scope>
    <source>
        <strain evidence="9">ChiHjej12B11-14209</strain>
    </source>
</reference>
<dbReference type="NCBIfam" id="TIGR00112">
    <property type="entry name" value="proC"/>
    <property type="match status" value="1"/>
</dbReference>
<dbReference type="HAMAP" id="MF_01925">
    <property type="entry name" value="P5C_reductase"/>
    <property type="match status" value="1"/>
</dbReference>
<keyword evidence="3 4" id="KW-0560">Oxidoreductase</keyword>
<reference evidence="9" key="1">
    <citation type="journal article" date="2021" name="PeerJ">
        <title>Extensive microbial diversity within the chicken gut microbiome revealed by metagenomics and culture.</title>
        <authorList>
            <person name="Gilroy R."/>
            <person name="Ravi A."/>
            <person name="Getino M."/>
            <person name="Pursley I."/>
            <person name="Horton D.L."/>
            <person name="Alikhan N.F."/>
            <person name="Baker D."/>
            <person name="Gharbi K."/>
            <person name="Hall N."/>
            <person name="Watson M."/>
            <person name="Adriaenssens E.M."/>
            <person name="Foster-Nyarko E."/>
            <person name="Jarju S."/>
            <person name="Secka A."/>
            <person name="Antonio M."/>
            <person name="Oren A."/>
            <person name="Chaudhuri R.R."/>
            <person name="La Ragione R."/>
            <person name="Hildebrand F."/>
            <person name="Pallen M.J."/>
        </authorList>
    </citation>
    <scope>NUCLEOTIDE SEQUENCE</scope>
    <source>
        <strain evidence="9">ChiHjej12B11-14209</strain>
    </source>
</reference>
<keyword evidence="4" id="KW-0028">Amino-acid biosynthesis</keyword>
<dbReference type="EMBL" id="DXBM01000016">
    <property type="protein sequence ID" value="HIZ45661.1"/>
    <property type="molecule type" value="Genomic_DNA"/>
</dbReference>
<dbReference type="AlphaFoldDB" id="A0A9D2EYA7"/>
<gene>
    <name evidence="4 9" type="primary">proC</name>
    <name evidence="9" type="ORF">IAA19_01375</name>
</gene>
<dbReference type="GO" id="GO:0005737">
    <property type="term" value="C:cytoplasm"/>
    <property type="evidence" value="ECO:0007669"/>
    <property type="project" value="UniProtKB-SubCell"/>
</dbReference>
<comment type="catalytic activity">
    <reaction evidence="4">
        <text>L-proline + NADP(+) = (S)-1-pyrroline-5-carboxylate + NADPH + 2 H(+)</text>
        <dbReference type="Rhea" id="RHEA:14109"/>
        <dbReference type="ChEBI" id="CHEBI:15378"/>
        <dbReference type="ChEBI" id="CHEBI:17388"/>
        <dbReference type="ChEBI" id="CHEBI:57783"/>
        <dbReference type="ChEBI" id="CHEBI:58349"/>
        <dbReference type="ChEBI" id="CHEBI:60039"/>
        <dbReference type="EC" id="1.5.1.2"/>
    </reaction>
</comment>
<accession>A0A9D2EYA7</accession>
<evidence type="ECO:0000256" key="6">
    <source>
        <dbReference type="PIRSR" id="PIRSR000193-1"/>
    </source>
</evidence>
<evidence type="ECO:0000313" key="10">
    <source>
        <dbReference type="Proteomes" id="UP000824062"/>
    </source>
</evidence>
<dbReference type="InterPro" id="IPR008927">
    <property type="entry name" value="6-PGluconate_DH-like_C_sf"/>
</dbReference>
<proteinExistence type="inferred from homology"/>
<dbReference type="Gene3D" id="1.10.3730.10">
    <property type="entry name" value="ProC C-terminal domain-like"/>
    <property type="match status" value="1"/>
</dbReference>
<dbReference type="SUPFAM" id="SSF48179">
    <property type="entry name" value="6-phosphogluconate dehydrogenase C-terminal domain-like"/>
    <property type="match status" value="1"/>
</dbReference>
<dbReference type="PIRSF" id="PIRSF000193">
    <property type="entry name" value="Pyrrol-5-carb_rd"/>
    <property type="match status" value="1"/>
</dbReference>
<comment type="function">
    <text evidence="4">Catalyzes the reduction of 1-pyrroline-5-carboxylate (PCA) to L-proline.</text>
</comment>
<dbReference type="PANTHER" id="PTHR11645:SF0">
    <property type="entry name" value="PYRROLINE-5-CARBOXYLATE REDUCTASE 3"/>
    <property type="match status" value="1"/>
</dbReference>
<evidence type="ECO:0000256" key="4">
    <source>
        <dbReference type="HAMAP-Rule" id="MF_01925"/>
    </source>
</evidence>
<organism evidence="9 10">
    <name type="scientific">Candidatus Olsenella pullistercoris</name>
    <dbReference type="NCBI Taxonomy" id="2838712"/>
    <lineage>
        <taxon>Bacteria</taxon>
        <taxon>Bacillati</taxon>
        <taxon>Actinomycetota</taxon>
        <taxon>Coriobacteriia</taxon>
        <taxon>Coriobacteriales</taxon>
        <taxon>Atopobiaceae</taxon>
        <taxon>Olsenella</taxon>
    </lineage>
</organism>
<evidence type="ECO:0000256" key="3">
    <source>
        <dbReference type="ARBA" id="ARBA00023002"/>
    </source>
</evidence>
<comment type="caution">
    <text evidence="9">The sequence shown here is derived from an EMBL/GenBank/DDBJ whole genome shotgun (WGS) entry which is preliminary data.</text>
</comment>
<dbReference type="GO" id="GO:0055129">
    <property type="term" value="P:L-proline biosynthetic process"/>
    <property type="evidence" value="ECO:0007669"/>
    <property type="project" value="UniProtKB-UniRule"/>
</dbReference>
<keyword evidence="4" id="KW-0963">Cytoplasm</keyword>
<evidence type="ECO:0000256" key="2">
    <source>
        <dbReference type="ARBA" id="ARBA00022857"/>
    </source>
</evidence>